<dbReference type="GO" id="GO:0016323">
    <property type="term" value="C:basolateral plasma membrane"/>
    <property type="evidence" value="ECO:0007669"/>
    <property type="project" value="TreeGrafter"/>
</dbReference>
<comment type="caution">
    <text evidence="10">The sequence shown here is derived from an EMBL/GenBank/DDBJ whole genome shotgun (WGS) entry which is preliminary data.</text>
</comment>
<keyword evidence="8" id="KW-0813">Transport</keyword>
<dbReference type="InterPro" id="IPR004156">
    <property type="entry name" value="OATP"/>
</dbReference>
<evidence type="ECO:0000256" key="6">
    <source>
        <dbReference type="ARBA" id="ARBA00023136"/>
    </source>
</evidence>
<evidence type="ECO:0000256" key="2">
    <source>
        <dbReference type="ARBA" id="ARBA00009657"/>
    </source>
</evidence>
<comment type="caution">
    <text evidence="8">Lacks conserved residue(s) required for the propagation of feature annotation.</text>
</comment>
<dbReference type="InterPro" id="IPR036259">
    <property type="entry name" value="MFS_trans_sf"/>
</dbReference>
<feature type="transmembrane region" description="Helical" evidence="8">
    <location>
        <begin position="194"/>
        <end position="222"/>
    </location>
</feature>
<feature type="non-terminal residue" evidence="10">
    <location>
        <position position="710"/>
    </location>
</feature>
<keyword evidence="3" id="KW-1003">Cell membrane</keyword>
<feature type="non-terminal residue" evidence="10">
    <location>
        <position position="1"/>
    </location>
</feature>
<evidence type="ECO:0000256" key="7">
    <source>
        <dbReference type="ARBA" id="ARBA00023157"/>
    </source>
</evidence>
<reference evidence="10" key="1">
    <citation type="journal article" date="2021" name="Cell">
        <title>Tracing the genetic footprints of vertebrate landing in non-teleost ray-finned fishes.</title>
        <authorList>
            <person name="Bi X."/>
            <person name="Wang K."/>
            <person name="Yang L."/>
            <person name="Pan H."/>
            <person name="Jiang H."/>
            <person name="Wei Q."/>
            <person name="Fang M."/>
            <person name="Yu H."/>
            <person name="Zhu C."/>
            <person name="Cai Y."/>
            <person name="He Y."/>
            <person name="Gan X."/>
            <person name="Zeng H."/>
            <person name="Yu D."/>
            <person name="Zhu Y."/>
            <person name="Jiang H."/>
            <person name="Qiu Q."/>
            <person name="Yang H."/>
            <person name="Zhang Y.E."/>
            <person name="Wang W."/>
            <person name="Zhu M."/>
            <person name="He S."/>
            <person name="Zhang G."/>
        </authorList>
    </citation>
    <scope>NUCLEOTIDE SEQUENCE</scope>
    <source>
        <strain evidence="10">Allg_001</strain>
    </source>
</reference>
<feature type="domain" description="Kazal-like" evidence="9">
    <location>
        <begin position="446"/>
        <end position="495"/>
    </location>
</feature>
<evidence type="ECO:0000256" key="4">
    <source>
        <dbReference type="ARBA" id="ARBA00022692"/>
    </source>
</evidence>
<keyword evidence="7" id="KW-1015">Disulfide bond</keyword>
<gene>
    <name evidence="10" type="primary">Slco3a1_1</name>
    <name evidence="10" type="ORF">GTO95_0011593</name>
</gene>
<evidence type="ECO:0000313" key="11">
    <source>
        <dbReference type="Proteomes" id="UP000736164"/>
    </source>
</evidence>
<protein>
    <recommendedName>
        <fullName evidence="8">Solute carrier organic anion transporter family member</fullName>
    </recommendedName>
</protein>
<dbReference type="GO" id="GO:0006811">
    <property type="term" value="P:monoatomic ion transport"/>
    <property type="evidence" value="ECO:0007669"/>
    <property type="project" value="UniProtKB-KW"/>
</dbReference>
<feature type="transmembrane region" description="Helical" evidence="8">
    <location>
        <begin position="242"/>
        <end position="266"/>
    </location>
</feature>
<feature type="transmembrane region" description="Helical" evidence="8">
    <location>
        <begin position="157"/>
        <end position="182"/>
    </location>
</feature>
<sequence length="710" mass="77186">MASNPQDTQTAVGTKPSRPCFGDIRAFVATLCLILSANSIGNAYLISMLSTLEKRFSLRTTELGLIASGFEIGNLLVILLVSYFGGKGHRPRLIGCGGIVMALGSLLCALPEFVSHQYDYQKVKISTSRDTCSVGKSAVEKDAETGSCEETRSTNTLYLLVVIAQVLVGIGASSVQPLGVSYMDDHVKRKDSSLYLGIILTTTLFGPLLGFLMGAMFTKVYVDAIFIDTEKLDITTDDPRWIGAWWAGFLVCAALLFFSSLLMFGFPRAMPLKHYPETRLSKLLLPSMGPQQPGNPVSEHNRPKENRESQACCHHSIAILNVTKQLFKNPVFTCIVLAACMGLAAIGGMSAFLGKYLESQFGLNASYANQLIGIAAIPCVCLGMLLGGYLVKKYNLTPVGIVKLGMTANILCSAAFVFLLFLGCETGPVAGVTAGYSNGSEWKLPRNLTARCNEGCQCNFETLNPICGSDGTTYLSPCFAGCIDAVIVSSRNGCGCRLEFSFSIQVIRLIFLCLHGFPMGVSVSSHHKNWSLCDYLLPYHFILNTVNQRLSTLLRNTSVCSFRAVPPHFKSYALGIQFLLLRVLAFIPMPLVFGAAIDSTCLVWSESCGKRRTCSVYNNETYRYLYFSICVGLKTAAFILMTMAGQCIKSNPKKYLQGDEDSTEKLTPTELFASTLGLDTVGGTKSAAARTTFIYHLGDNEMCENIESVL</sequence>
<dbReference type="PROSITE" id="PS51465">
    <property type="entry name" value="KAZAL_2"/>
    <property type="match status" value="1"/>
</dbReference>
<name>A0A8J7P4F3_ATRSP</name>
<feature type="transmembrane region" description="Helical" evidence="8">
    <location>
        <begin position="403"/>
        <end position="423"/>
    </location>
</feature>
<evidence type="ECO:0000259" key="9">
    <source>
        <dbReference type="PROSITE" id="PS51465"/>
    </source>
</evidence>
<comment type="subcellular location">
    <subcellularLocation>
        <location evidence="1 8">Cell membrane</location>
        <topology evidence="1 8">Multi-pass membrane protein</topology>
    </subcellularLocation>
</comment>
<feature type="transmembrane region" description="Helical" evidence="8">
    <location>
        <begin position="624"/>
        <end position="644"/>
    </location>
</feature>
<dbReference type="AlphaFoldDB" id="A0A8J7P4F3"/>
<keyword evidence="4 8" id="KW-0812">Transmembrane</keyword>
<feature type="transmembrane region" description="Helical" evidence="8">
    <location>
        <begin position="372"/>
        <end position="391"/>
    </location>
</feature>
<feature type="transmembrane region" description="Helical" evidence="8">
    <location>
        <begin position="65"/>
        <end position="86"/>
    </location>
</feature>
<proteinExistence type="inferred from homology"/>
<evidence type="ECO:0000256" key="8">
    <source>
        <dbReference type="RuleBase" id="RU362056"/>
    </source>
</evidence>
<dbReference type="Pfam" id="PF03137">
    <property type="entry name" value="OATP"/>
    <property type="match status" value="1"/>
</dbReference>
<dbReference type="PANTHER" id="PTHR11388">
    <property type="entry name" value="ORGANIC ANION TRANSPORTER"/>
    <property type="match status" value="1"/>
</dbReference>
<dbReference type="GO" id="GO:0015347">
    <property type="term" value="F:sodium-independent organic anion transmembrane transporter activity"/>
    <property type="evidence" value="ECO:0007669"/>
    <property type="project" value="TreeGrafter"/>
</dbReference>
<dbReference type="InterPro" id="IPR036058">
    <property type="entry name" value="Kazal_dom_sf"/>
</dbReference>
<dbReference type="Gene3D" id="3.30.60.30">
    <property type="match status" value="1"/>
</dbReference>
<keyword evidence="11" id="KW-1185">Reference proteome</keyword>
<organism evidence="10 11">
    <name type="scientific">Atractosteus spatula</name>
    <name type="common">Alligator gar</name>
    <name type="synonym">Lepisosteus spatula</name>
    <dbReference type="NCBI Taxonomy" id="7917"/>
    <lineage>
        <taxon>Eukaryota</taxon>
        <taxon>Metazoa</taxon>
        <taxon>Chordata</taxon>
        <taxon>Craniata</taxon>
        <taxon>Vertebrata</taxon>
        <taxon>Euteleostomi</taxon>
        <taxon>Actinopterygii</taxon>
        <taxon>Neopterygii</taxon>
        <taxon>Holostei</taxon>
        <taxon>Semionotiformes</taxon>
        <taxon>Lepisosteidae</taxon>
        <taxon>Atractosteus</taxon>
    </lineage>
</organism>
<evidence type="ECO:0000256" key="5">
    <source>
        <dbReference type="ARBA" id="ARBA00022989"/>
    </source>
</evidence>
<feature type="transmembrane region" description="Helical" evidence="8">
    <location>
        <begin position="331"/>
        <end position="352"/>
    </location>
</feature>
<feature type="transmembrane region" description="Helical" evidence="8">
    <location>
        <begin position="24"/>
        <end position="45"/>
    </location>
</feature>
<dbReference type="NCBIfam" id="TIGR00805">
    <property type="entry name" value="oat"/>
    <property type="match status" value="1"/>
</dbReference>
<dbReference type="Gene3D" id="1.20.1250.20">
    <property type="entry name" value="MFS general substrate transporter like domains"/>
    <property type="match status" value="1"/>
</dbReference>
<dbReference type="InterPro" id="IPR002350">
    <property type="entry name" value="Kazal_dom"/>
</dbReference>
<dbReference type="SUPFAM" id="SSF103473">
    <property type="entry name" value="MFS general substrate transporter"/>
    <property type="match status" value="1"/>
</dbReference>
<accession>A0A8J7P4F3</accession>
<feature type="transmembrane region" description="Helical" evidence="8">
    <location>
        <begin position="579"/>
        <end position="604"/>
    </location>
</feature>
<dbReference type="GO" id="GO:0043252">
    <property type="term" value="P:sodium-independent organic anion transport"/>
    <property type="evidence" value="ECO:0007669"/>
    <property type="project" value="TreeGrafter"/>
</dbReference>
<dbReference type="EMBL" id="JAAWVO010074887">
    <property type="protein sequence ID" value="MBN3325235.1"/>
    <property type="molecule type" value="Genomic_DNA"/>
</dbReference>
<dbReference type="Proteomes" id="UP000736164">
    <property type="component" value="Unassembled WGS sequence"/>
</dbReference>
<evidence type="ECO:0000256" key="1">
    <source>
        <dbReference type="ARBA" id="ARBA00004651"/>
    </source>
</evidence>
<dbReference type="SUPFAM" id="SSF100895">
    <property type="entry name" value="Kazal-type serine protease inhibitors"/>
    <property type="match status" value="1"/>
</dbReference>
<evidence type="ECO:0000256" key="3">
    <source>
        <dbReference type="ARBA" id="ARBA00022475"/>
    </source>
</evidence>
<dbReference type="GO" id="GO:0015732">
    <property type="term" value="P:prostaglandin transport"/>
    <property type="evidence" value="ECO:0007669"/>
    <property type="project" value="TreeGrafter"/>
</dbReference>
<evidence type="ECO:0000313" key="10">
    <source>
        <dbReference type="EMBL" id="MBN3325235.1"/>
    </source>
</evidence>
<dbReference type="PANTHER" id="PTHR11388:SF86">
    <property type="entry name" value="SOLUTE CARRIER ORGANIC ANION TRANSPORTER FAMILY MEMBER 3A1"/>
    <property type="match status" value="1"/>
</dbReference>
<keyword evidence="6 8" id="KW-0472">Membrane</keyword>
<comment type="similarity">
    <text evidence="2 8">Belongs to the organo anion transporter (TC 2.A.60) family.</text>
</comment>
<dbReference type="Pfam" id="PF07648">
    <property type="entry name" value="Kazal_2"/>
    <property type="match status" value="1"/>
</dbReference>
<keyword evidence="5 8" id="KW-1133">Transmembrane helix</keyword>
<keyword evidence="8" id="KW-0406">Ion transport</keyword>
<feature type="transmembrane region" description="Helical" evidence="8">
    <location>
        <begin position="93"/>
        <end position="114"/>
    </location>
</feature>